<sequence length="472" mass="53037">MHRPPTDIPDLFSPLLNPPSWALNPGPSELYTPSNRLPSLKRAREEEQEEYRVENQEPVKSYLPQLDPLFVPPRRIQFATQRKKTKTKAKVVRVSDPLHHHSVNQNLPNLNNPNPNLIPYDAHTQQLLSDMCTLFPPPPPPPPILEAFTFIYTLGPNPVQIPVYYINGLIVANGVTLTPEELDEITASLKPKPKPKPSTTAASEKKIMGLITSFIDHNTRLSLRATCRGIKETVDDILFDHAAILAVNQVAVLTTPRAPFYRLPIDRDAPIIRKITVLDILKVVTYPPRYIPLPLLRSALDNTQITLVRAERFKVTPPARRTVLHVIPPDIQPGQANSDRVIWHPYTSNLLDCLQNLEDGRVWYADLTIVLDHNEIRGPVLKKLGKYLVSTRGKLTVVCGRDLATGLGVPLGYTSDKATELVRQRLREEGAGEAAERFELTFDLEWNAHALLRERRMPVYAGEVRSGGGSKK</sequence>
<proteinExistence type="predicted"/>
<keyword evidence="3" id="KW-1185">Reference proteome</keyword>
<gene>
    <name evidence="2" type="ORF">CcaverHIS019_0208250</name>
</gene>
<dbReference type="RefSeq" id="XP_060454729.1">
    <property type="nucleotide sequence ID" value="XM_060597880.1"/>
</dbReference>
<name>A0AA48IIL1_9TREE</name>
<evidence type="ECO:0000313" key="2">
    <source>
        <dbReference type="EMBL" id="BEI89463.1"/>
    </source>
</evidence>
<protein>
    <submittedName>
        <fullName evidence="2">Uncharacterized protein</fullName>
    </submittedName>
</protein>
<evidence type="ECO:0000256" key="1">
    <source>
        <dbReference type="SAM" id="MobiDB-lite"/>
    </source>
</evidence>
<organism evidence="2 3">
    <name type="scientific">Cutaneotrichosporon cavernicola</name>
    <dbReference type="NCBI Taxonomy" id="279322"/>
    <lineage>
        <taxon>Eukaryota</taxon>
        <taxon>Fungi</taxon>
        <taxon>Dikarya</taxon>
        <taxon>Basidiomycota</taxon>
        <taxon>Agaricomycotina</taxon>
        <taxon>Tremellomycetes</taxon>
        <taxon>Trichosporonales</taxon>
        <taxon>Trichosporonaceae</taxon>
        <taxon>Cutaneotrichosporon</taxon>
    </lineage>
</organism>
<accession>A0AA48IIL1</accession>
<feature type="region of interest" description="Disordered" evidence="1">
    <location>
        <begin position="22"/>
        <end position="46"/>
    </location>
</feature>
<evidence type="ECO:0000313" key="3">
    <source>
        <dbReference type="Proteomes" id="UP001233271"/>
    </source>
</evidence>
<dbReference type="Proteomes" id="UP001233271">
    <property type="component" value="Chromosome 2"/>
</dbReference>
<dbReference type="AlphaFoldDB" id="A0AA48IIL1"/>
<dbReference type="EMBL" id="AP028213">
    <property type="protein sequence ID" value="BEI89463.1"/>
    <property type="molecule type" value="Genomic_DNA"/>
</dbReference>
<reference evidence="2" key="1">
    <citation type="journal article" date="2023" name="BMC Genomics">
        <title>Chromosome-level genome assemblies of Cutaneotrichosporon spp. (Trichosporonales, Basidiomycota) reveal imbalanced evolution between nucleotide sequences and chromosome synteny.</title>
        <authorList>
            <person name="Kobayashi Y."/>
            <person name="Kayamori A."/>
            <person name="Aoki K."/>
            <person name="Shiwa Y."/>
            <person name="Matsutani M."/>
            <person name="Fujita N."/>
            <person name="Sugita T."/>
            <person name="Iwasaki W."/>
            <person name="Tanaka N."/>
            <person name="Takashima M."/>
        </authorList>
    </citation>
    <scope>NUCLEOTIDE SEQUENCE</scope>
    <source>
        <strain evidence="2">HIS019</strain>
    </source>
</reference>
<dbReference type="KEGG" id="ccac:CcaHIS019_0208250"/>
<dbReference type="GeneID" id="85493334"/>